<evidence type="ECO:0000256" key="1">
    <source>
        <dbReference type="ARBA" id="ARBA00003357"/>
    </source>
</evidence>
<evidence type="ECO:0000256" key="6">
    <source>
        <dbReference type="ARBA" id="ARBA00022771"/>
    </source>
</evidence>
<dbReference type="SUPFAM" id="SSF57783">
    <property type="entry name" value="Zinc beta-ribbon"/>
    <property type="match status" value="1"/>
</dbReference>
<keyword evidence="10 11" id="KW-0539">Nucleus</keyword>
<evidence type="ECO:0000256" key="8">
    <source>
        <dbReference type="ARBA" id="ARBA00023015"/>
    </source>
</evidence>
<dbReference type="GO" id="GO:0000993">
    <property type="term" value="F:RNA polymerase II complex binding"/>
    <property type="evidence" value="ECO:0007669"/>
    <property type="project" value="TreeGrafter"/>
</dbReference>
<keyword evidence="12" id="KW-1185">Reference proteome</keyword>
<dbReference type="Pfam" id="PF05129">
    <property type="entry name" value="Zn_ribbon_Elf1"/>
    <property type="match status" value="1"/>
</dbReference>
<gene>
    <name evidence="13" type="primary">LOC115620733</name>
</gene>
<dbReference type="GO" id="GO:0003746">
    <property type="term" value="F:translation elongation factor activity"/>
    <property type="evidence" value="ECO:0007669"/>
    <property type="project" value="UniProtKB-KW"/>
</dbReference>
<dbReference type="Proteomes" id="UP000504634">
    <property type="component" value="Unplaced"/>
</dbReference>
<keyword evidence="13" id="KW-0251">Elongation factor</keyword>
<evidence type="ECO:0000256" key="7">
    <source>
        <dbReference type="ARBA" id="ARBA00022833"/>
    </source>
</evidence>
<dbReference type="GO" id="GO:0008023">
    <property type="term" value="C:transcription elongation factor complex"/>
    <property type="evidence" value="ECO:0007669"/>
    <property type="project" value="TreeGrafter"/>
</dbReference>
<evidence type="ECO:0000256" key="2">
    <source>
        <dbReference type="ARBA" id="ARBA00004123"/>
    </source>
</evidence>
<organism evidence="12 13">
    <name type="scientific">Drosophila lebanonensis</name>
    <name type="common">Fruit fly</name>
    <name type="synonym">Scaptodrosophila lebanonensis</name>
    <dbReference type="NCBI Taxonomy" id="7225"/>
    <lineage>
        <taxon>Eukaryota</taxon>
        <taxon>Metazoa</taxon>
        <taxon>Ecdysozoa</taxon>
        <taxon>Arthropoda</taxon>
        <taxon>Hexapoda</taxon>
        <taxon>Insecta</taxon>
        <taxon>Pterygota</taxon>
        <taxon>Neoptera</taxon>
        <taxon>Endopterygota</taxon>
        <taxon>Diptera</taxon>
        <taxon>Brachycera</taxon>
        <taxon>Muscomorpha</taxon>
        <taxon>Ephydroidea</taxon>
        <taxon>Drosophilidae</taxon>
        <taxon>Scaptodrosophila</taxon>
    </lineage>
</organism>
<evidence type="ECO:0000256" key="11">
    <source>
        <dbReference type="RuleBase" id="RU364033"/>
    </source>
</evidence>
<dbReference type="InterPro" id="IPR007808">
    <property type="entry name" value="Elf1"/>
</dbReference>
<dbReference type="GO" id="GO:0008270">
    <property type="term" value="F:zinc ion binding"/>
    <property type="evidence" value="ECO:0007669"/>
    <property type="project" value="UniProtKB-KW"/>
</dbReference>
<evidence type="ECO:0000313" key="13">
    <source>
        <dbReference type="RefSeq" id="XP_030369979.1"/>
    </source>
</evidence>
<comment type="function">
    <text evidence="1 11">Transcription elongation factor implicated in the maintenance of proper chromatin structure in actively transcribed regions.</text>
</comment>
<dbReference type="AlphaFoldDB" id="A0A6J2T1U5"/>
<dbReference type="RefSeq" id="XP_030369979.1">
    <property type="nucleotide sequence ID" value="XM_030514119.1"/>
</dbReference>
<keyword evidence="13" id="KW-0648">Protein biosynthesis</keyword>
<dbReference type="PANTHER" id="PTHR20934">
    <property type="entry name" value="TRANSCRIPTION ELONGATION FACTOR 1 HOMOLOG"/>
    <property type="match status" value="1"/>
</dbReference>
<dbReference type="PANTHER" id="PTHR20934:SF0">
    <property type="entry name" value="TRANSCRIPTION ELONGATION FACTOR 1 HOMOLOG"/>
    <property type="match status" value="1"/>
</dbReference>
<protein>
    <recommendedName>
        <fullName evidence="4 11">Transcription elongation factor 1 homolog</fullName>
    </recommendedName>
</protein>
<dbReference type="FunFam" id="2.20.25.190:FF:000001">
    <property type="entry name" value="Transcription elongation factor 1 homolog"/>
    <property type="match status" value="1"/>
</dbReference>
<evidence type="ECO:0000256" key="3">
    <source>
        <dbReference type="ARBA" id="ARBA00009730"/>
    </source>
</evidence>
<accession>A0A6J2T1U5</accession>
<evidence type="ECO:0000256" key="10">
    <source>
        <dbReference type="ARBA" id="ARBA00023242"/>
    </source>
</evidence>
<name>A0A6J2T1U5_DROLE</name>
<sequence>MGRRKSKRKPPPKKKLTEPLAEQFNCPFCSYNSSCEVKMDKRRNLAKITCRVCQEDFKTIIHYLSEPIDVYNDWIDMCEAKN</sequence>
<evidence type="ECO:0000256" key="4">
    <source>
        <dbReference type="ARBA" id="ARBA00014973"/>
    </source>
</evidence>
<dbReference type="GO" id="GO:0006368">
    <property type="term" value="P:transcription elongation by RNA polymerase II"/>
    <property type="evidence" value="ECO:0007669"/>
    <property type="project" value="TreeGrafter"/>
</dbReference>
<comment type="similarity">
    <text evidence="3 11">Belongs to the ELOF1 family.</text>
</comment>
<evidence type="ECO:0000256" key="9">
    <source>
        <dbReference type="ARBA" id="ARBA00023163"/>
    </source>
</evidence>
<reference evidence="13" key="1">
    <citation type="submission" date="2025-08" db="UniProtKB">
        <authorList>
            <consortium name="RefSeq"/>
        </authorList>
    </citation>
    <scope>IDENTIFICATION</scope>
    <source>
        <strain evidence="13">11010-0011.00</strain>
        <tissue evidence="13">Whole body</tissue>
    </source>
</reference>
<keyword evidence="7 11" id="KW-0862">Zinc</keyword>
<dbReference type="OrthoDB" id="445983at2759"/>
<comment type="subcellular location">
    <subcellularLocation>
        <location evidence="2 11">Nucleus</location>
    </subcellularLocation>
</comment>
<keyword evidence="6 11" id="KW-0863">Zinc-finger</keyword>
<keyword evidence="5 11" id="KW-0479">Metal-binding</keyword>
<keyword evidence="8 11" id="KW-0805">Transcription regulation</keyword>
<evidence type="ECO:0000256" key="5">
    <source>
        <dbReference type="ARBA" id="ARBA00022723"/>
    </source>
</evidence>
<dbReference type="InterPro" id="IPR038567">
    <property type="entry name" value="T_Elf1_sf"/>
</dbReference>
<evidence type="ECO:0000313" key="12">
    <source>
        <dbReference type="Proteomes" id="UP000504634"/>
    </source>
</evidence>
<dbReference type="GeneID" id="115620733"/>
<keyword evidence="9 11" id="KW-0804">Transcription</keyword>
<proteinExistence type="inferred from homology"/>
<dbReference type="Gene3D" id="2.20.25.190">
    <property type="match status" value="1"/>
</dbReference>